<dbReference type="NCBIfam" id="TIGR03625">
    <property type="entry name" value="L3_bact"/>
    <property type="match status" value="1"/>
</dbReference>
<evidence type="ECO:0000256" key="5">
    <source>
        <dbReference type="ARBA" id="ARBA00022946"/>
    </source>
</evidence>
<dbReference type="FunFam" id="2.40.30.10:FF:000004">
    <property type="entry name" value="50S ribosomal protein L3"/>
    <property type="match status" value="1"/>
</dbReference>
<dbReference type="InterPro" id="IPR009000">
    <property type="entry name" value="Transl_B-barrel_sf"/>
</dbReference>
<dbReference type="GO" id="GO:0005762">
    <property type="term" value="C:mitochondrial large ribosomal subunit"/>
    <property type="evidence" value="ECO:0007669"/>
    <property type="project" value="TreeGrafter"/>
</dbReference>
<dbReference type="GO" id="GO:0006412">
    <property type="term" value="P:translation"/>
    <property type="evidence" value="ECO:0007669"/>
    <property type="project" value="InterPro"/>
</dbReference>
<dbReference type="GO" id="GO:0009507">
    <property type="term" value="C:chloroplast"/>
    <property type="evidence" value="ECO:0007669"/>
    <property type="project" value="UniProtKB-SubCell"/>
</dbReference>
<dbReference type="InParanoid" id="A0A1E7EPV4"/>
<dbReference type="PANTHER" id="PTHR11229">
    <property type="entry name" value="50S RIBOSOMAL PROTEIN L3"/>
    <property type="match status" value="1"/>
</dbReference>
<keyword evidence="7" id="KW-0496">Mitochondrion</keyword>
<dbReference type="InterPro" id="IPR019926">
    <property type="entry name" value="Ribosomal_uL3_CS"/>
</dbReference>
<comment type="subcellular location">
    <subcellularLocation>
        <location evidence="2">Mitochondrion</location>
    </subcellularLocation>
    <subcellularLocation>
        <location evidence="3">Plastid</location>
        <location evidence="3">Chloroplast</location>
    </subcellularLocation>
</comment>
<gene>
    <name evidence="12" type="ORF">FRACYDRAFT_197206</name>
</gene>
<dbReference type="GO" id="GO:0003735">
    <property type="term" value="F:structural constituent of ribosome"/>
    <property type="evidence" value="ECO:0007669"/>
    <property type="project" value="InterPro"/>
</dbReference>
<evidence type="ECO:0000256" key="6">
    <source>
        <dbReference type="ARBA" id="ARBA00022980"/>
    </source>
</evidence>
<comment type="similarity">
    <text evidence="4 10">Belongs to the universal ribosomal protein uL3 family.</text>
</comment>
<evidence type="ECO:0000256" key="1">
    <source>
        <dbReference type="ARBA" id="ARBA00002570"/>
    </source>
</evidence>
<evidence type="ECO:0000256" key="8">
    <source>
        <dbReference type="ARBA" id="ARBA00023274"/>
    </source>
</evidence>
<keyword evidence="5" id="KW-0809">Transit peptide</keyword>
<evidence type="ECO:0000256" key="11">
    <source>
        <dbReference type="SAM" id="MobiDB-lite"/>
    </source>
</evidence>
<feature type="compositionally biased region" description="Polar residues" evidence="11">
    <location>
        <begin position="190"/>
        <end position="201"/>
    </location>
</feature>
<dbReference type="Proteomes" id="UP000095751">
    <property type="component" value="Unassembled WGS sequence"/>
</dbReference>
<evidence type="ECO:0000313" key="13">
    <source>
        <dbReference type="Proteomes" id="UP000095751"/>
    </source>
</evidence>
<evidence type="ECO:0000256" key="7">
    <source>
        <dbReference type="ARBA" id="ARBA00023128"/>
    </source>
</evidence>
<evidence type="ECO:0000256" key="3">
    <source>
        <dbReference type="ARBA" id="ARBA00004229"/>
    </source>
</evidence>
<dbReference type="PANTHER" id="PTHR11229:SF8">
    <property type="entry name" value="LARGE RIBOSOMAL SUBUNIT PROTEIN UL3M"/>
    <property type="match status" value="1"/>
</dbReference>
<dbReference type="FunCoup" id="A0A1E7EPV4">
    <property type="interactions" value="403"/>
</dbReference>
<feature type="region of interest" description="Disordered" evidence="11">
    <location>
        <begin position="190"/>
        <end position="214"/>
    </location>
</feature>
<comment type="function">
    <text evidence="1">One of the primary rRNA binding proteins, it binds directly near the 3'-end of the 23S rRNA, where it nucleates assembly of the 50S subunit.</text>
</comment>
<dbReference type="InterPro" id="IPR019927">
    <property type="entry name" value="Ribosomal_uL3_bac/org-type"/>
</dbReference>
<dbReference type="HAMAP" id="MF_01325_B">
    <property type="entry name" value="Ribosomal_uL3_B"/>
    <property type="match status" value="1"/>
</dbReference>
<proteinExistence type="inferred from homology"/>
<dbReference type="Pfam" id="PF00297">
    <property type="entry name" value="Ribosomal_L3"/>
    <property type="match status" value="1"/>
</dbReference>
<dbReference type="OrthoDB" id="274683at2759"/>
<dbReference type="AlphaFoldDB" id="A0A1E7EPV4"/>
<accession>A0A1E7EPV4</accession>
<keyword evidence="8 10" id="KW-0687">Ribonucleoprotein</keyword>
<dbReference type="PROSITE" id="PS00474">
    <property type="entry name" value="RIBOSOMAL_L3"/>
    <property type="match status" value="1"/>
</dbReference>
<reference evidence="12 13" key="1">
    <citation type="submission" date="2016-09" db="EMBL/GenBank/DDBJ databases">
        <title>Extensive genetic diversity and differential bi-allelic expression allows diatom success in the polar Southern Ocean.</title>
        <authorList>
            <consortium name="DOE Joint Genome Institute"/>
            <person name="Mock T."/>
            <person name="Otillar R.P."/>
            <person name="Strauss J."/>
            <person name="Dupont C."/>
            <person name="Frickenhaus S."/>
            <person name="Maumus F."/>
            <person name="Mcmullan M."/>
            <person name="Sanges R."/>
            <person name="Schmutz J."/>
            <person name="Toseland A."/>
            <person name="Valas R."/>
            <person name="Veluchamy A."/>
            <person name="Ward B.J."/>
            <person name="Allen A."/>
            <person name="Barry K."/>
            <person name="Falciatore A."/>
            <person name="Ferrante M."/>
            <person name="Fortunato A.E."/>
            <person name="Gloeckner G."/>
            <person name="Gruber A."/>
            <person name="Hipkin R."/>
            <person name="Janech M."/>
            <person name="Kroth P."/>
            <person name="Leese F."/>
            <person name="Lindquist E."/>
            <person name="Lyon B.R."/>
            <person name="Martin J."/>
            <person name="Mayer C."/>
            <person name="Parker M."/>
            <person name="Quesneville H."/>
            <person name="Raymond J."/>
            <person name="Uhlig C."/>
            <person name="Valentin K.U."/>
            <person name="Worden A.Z."/>
            <person name="Armbrust E.V."/>
            <person name="Bowler C."/>
            <person name="Green B."/>
            <person name="Moulton V."/>
            <person name="Van Oosterhout C."/>
            <person name="Grigoriev I."/>
        </authorList>
    </citation>
    <scope>NUCLEOTIDE SEQUENCE [LARGE SCALE GENOMIC DNA]</scope>
    <source>
        <strain evidence="12 13">CCMP1102</strain>
    </source>
</reference>
<sequence length="321" mass="36270">MEAKKYPNWKPGQRKRPLIKTHNEEEFERELLPENFLDNPIWTLRDKRCGVLAIKVGMMPVWDDTWGVRHPTTVLWLDRNIVLGHKTVEKHGYNAVKVAAGERKLKNVGKCILGQYQHDPKLAKSPPYTVREFRVTDESNLLPLNSTIHARHFVPGQNVDVSGISKGKGFQGAMKRHNFKGMPATHGTSLSHRALGSTGQCQDPGKVFKGKKMAGRMGTDRVTVQNLRILKIDRGRNLIFVKGHVPGQNGNFVEIRDAIKKPLWRTDKVLDSLERPPLPSFDYDPEIDGAGMCHEEFMPLGEEDPLDPDYMDTTIAIKAQA</sequence>
<evidence type="ECO:0000256" key="10">
    <source>
        <dbReference type="RuleBase" id="RU003905"/>
    </source>
</evidence>
<dbReference type="EMBL" id="KV784383">
    <property type="protein sequence ID" value="OEU07827.1"/>
    <property type="molecule type" value="Genomic_DNA"/>
</dbReference>
<evidence type="ECO:0000256" key="9">
    <source>
        <dbReference type="ARBA" id="ARBA00035209"/>
    </source>
</evidence>
<organism evidence="12 13">
    <name type="scientific">Fragilariopsis cylindrus CCMP1102</name>
    <dbReference type="NCBI Taxonomy" id="635003"/>
    <lineage>
        <taxon>Eukaryota</taxon>
        <taxon>Sar</taxon>
        <taxon>Stramenopiles</taxon>
        <taxon>Ochrophyta</taxon>
        <taxon>Bacillariophyta</taxon>
        <taxon>Bacillariophyceae</taxon>
        <taxon>Bacillariophycidae</taxon>
        <taxon>Bacillariales</taxon>
        <taxon>Bacillariaceae</taxon>
        <taxon>Fragilariopsis</taxon>
    </lineage>
</organism>
<evidence type="ECO:0000313" key="12">
    <source>
        <dbReference type="EMBL" id="OEU07827.1"/>
    </source>
</evidence>
<keyword evidence="13" id="KW-1185">Reference proteome</keyword>
<dbReference type="InterPro" id="IPR000597">
    <property type="entry name" value="Ribosomal_uL3"/>
</dbReference>
<dbReference type="Gene3D" id="2.40.30.10">
    <property type="entry name" value="Translation factors"/>
    <property type="match status" value="2"/>
</dbReference>
<evidence type="ECO:0000256" key="2">
    <source>
        <dbReference type="ARBA" id="ARBA00004173"/>
    </source>
</evidence>
<dbReference type="SUPFAM" id="SSF50447">
    <property type="entry name" value="Translation proteins"/>
    <property type="match status" value="1"/>
</dbReference>
<evidence type="ECO:0000256" key="4">
    <source>
        <dbReference type="ARBA" id="ARBA00006540"/>
    </source>
</evidence>
<name>A0A1E7EPV4_9STRA</name>
<keyword evidence="6 10" id="KW-0689">Ribosomal protein</keyword>
<protein>
    <recommendedName>
        <fullName evidence="9">Large ribosomal subunit protein uL3m</fullName>
    </recommendedName>
</protein>
<dbReference type="KEGG" id="fcy:FRACYDRAFT_197206"/>